<keyword evidence="1" id="KW-0472">Membrane</keyword>
<keyword evidence="1" id="KW-0812">Transmembrane</keyword>
<sequence>MRKFWSVSGQLVEVQRYINVPMRWCEQYPARERREMWISMAGGHDIKLVVHSREMPARRGHQVTALLLGERLVGLHNATTGKQVNFLRADPPLLWRRCDAVVVAALSVASIAAFALSAWPALLIGLPLALLYPPLIVMARFAWRCRMRAQVDRALAMVKEDEVAQPILRRVK</sequence>
<accession>A0A935Q0M4</accession>
<evidence type="ECO:0000313" key="3">
    <source>
        <dbReference type="Proteomes" id="UP000697998"/>
    </source>
</evidence>
<evidence type="ECO:0000256" key="1">
    <source>
        <dbReference type="SAM" id="Phobius"/>
    </source>
</evidence>
<dbReference type="AlphaFoldDB" id="A0A935Q0M4"/>
<feature type="transmembrane region" description="Helical" evidence="1">
    <location>
        <begin position="98"/>
        <end position="116"/>
    </location>
</feature>
<keyword evidence="1" id="KW-1133">Transmembrane helix</keyword>
<dbReference type="EMBL" id="JADJMH010000005">
    <property type="protein sequence ID" value="MBK7674805.1"/>
    <property type="molecule type" value="Genomic_DNA"/>
</dbReference>
<comment type="caution">
    <text evidence="2">The sequence shown here is derived from an EMBL/GenBank/DDBJ whole genome shotgun (WGS) entry which is preliminary data.</text>
</comment>
<reference evidence="2 3" key="1">
    <citation type="submission" date="2020-10" db="EMBL/GenBank/DDBJ databases">
        <title>Connecting structure to function with the recovery of over 1000 high-quality activated sludge metagenome-assembled genomes encoding full-length rRNA genes using long-read sequencing.</title>
        <authorList>
            <person name="Singleton C.M."/>
            <person name="Petriglieri F."/>
            <person name="Kristensen J.M."/>
            <person name="Kirkegaard R.H."/>
            <person name="Michaelsen T.Y."/>
            <person name="Andersen M.H."/>
            <person name="Karst S.M."/>
            <person name="Dueholm M.S."/>
            <person name="Nielsen P.H."/>
            <person name="Albertsen M."/>
        </authorList>
    </citation>
    <scope>NUCLEOTIDE SEQUENCE [LARGE SCALE GENOMIC DNA]</scope>
    <source>
        <strain evidence="2">EsbW_18-Q3-R4-48_BATAC.285</strain>
    </source>
</reference>
<dbReference type="Proteomes" id="UP000697998">
    <property type="component" value="Unassembled WGS sequence"/>
</dbReference>
<organism evidence="2 3">
    <name type="scientific">Candidatus Accumulibacter proximus</name>
    <dbReference type="NCBI Taxonomy" id="2954385"/>
    <lineage>
        <taxon>Bacteria</taxon>
        <taxon>Pseudomonadati</taxon>
        <taxon>Pseudomonadota</taxon>
        <taxon>Betaproteobacteria</taxon>
        <taxon>Candidatus Accumulibacter</taxon>
    </lineage>
</organism>
<feature type="transmembrane region" description="Helical" evidence="1">
    <location>
        <begin position="122"/>
        <end position="143"/>
    </location>
</feature>
<name>A0A935Q0M4_9PROT</name>
<gene>
    <name evidence="2" type="ORF">IPJ27_08535</name>
</gene>
<evidence type="ECO:0000313" key="2">
    <source>
        <dbReference type="EMBL" id="MBK7674805.1"/>
    </source>
</evidence>
<protein>
    <submittedName>
        <fullName evidence="2">Uncharacterized protein</fullName>
    </submittedName>
</protein>
<proteinExistence type="predicted"/>